<keyword evidence="4" id="KW-1185">Reference proteome</keyword>
<dbReference type="GO" id="GO:0070967">
    <property type="term" value="F:coenzyme F420 binding"/>
    <property type="evidence" value="ECO:0007669"/>
    <property type="project" value="TreeGrafter"/>
</dbReference>
<reference evidence="3 4" key="1">
    <citation type="submission" date="2015-02" db="EMBL/GenBank/DDBJ databases">
        <authorList>
            <person name="Ju K.-S."/>
            <person name="Doroghazi J.R."/>
            <person name="Metcalf W."/>
        </authorList>
    </citation>
    <scope>NUCLEOTIDE SEQUENCE [LARGE SCALE GENOMIC DNA]</scope>
    <source>
        <strain evidence="3 4">ATCC 31215</strain>
    </source>
</reference>
<comment type="caution">
    <text evidence="3">The sequence shown here is derived from an EMBL/GenBank/DDBJ whole genome shotgun (WGS) entry which is preliminary data.</text>
</comment>
<dbReference type="EMBL" id="JZKH01000005">
    <property type="protein sequence ID" value="KJS63166.1"/>
    <property type="molecule type" value="Genomic_DNA"/>
</dbReference>
<organism evidence="3 4">
    <name type="scientific">Streptomyces rubellomurinus (strain ATCC 31215)</name>
    <dbReference type="NCBI Taxonomy" id="359131"/>
    <lineage>
        <taxon>Bacteria</taxon>
        <taxon>Bacillati</taxon>
        <taxon>Actinomycetota</taxon>
        <taxon>Actinomycetes</taxon>
        <taxon>Kitasatosporales</taxon>
        <taxon>Streptomycetaceae</taxon>
        <taxon>Streptomyces</taxon>
    </lineage>
</organism>
<dbReference type="SUPFAM" id="SSF50475">
    <property type="entry name" value="FMN-binding split barrel"/>
    <property type="match status" value="1"/>
</dbReference>
<dbReference type="InterPro" id="IPR019920">
    <property type="entry name" value="F420-binding_dom_put"/>
</dbReference>
<dbReference type="InterPro" id="IPR011576">
    <property type="entry name" value="Pyridox_Oxase_N"/>
</dbReference>
<dbReference type="InterPro" id="IPR052019">
    <property type="entry name" value="F420H2_bilvrd_red/Heme_oxyg"/>
</dbReference>
<evidence type="ECO:0000313" key="4">
    <source>
        <dbReference type="Proteomes" id="UP000033699"/>
    </source>
</evidence>
<dbReference type="AlphaFoldDB" id="A0A0F2TKY5"/>
<accession>A0A0F2TKY5</accession>
<gene>
    <name evidence="3" type="ORF">VM95_04195</name>
</gene>
<proteinExistence type="predicted"/>
<dbReference type="Proteomes" id="UP000033699">
    <property type="component" value="Unassembled WGS sequence"/>
</dbReference>
<sequence length="128" mass="14689">MSVIPASHLDLLERPLFGHLATLRPDGTPQVNPVWYRWDGELLWFTTTTTRFKYRNLKGNPNAALSVNDPERPYRYLEVRGTVERIEEDHDAVGFLALAHRYDPEFPPPGDAPDRMVVGIRPHHTSCQ</sequence>
<dbReference type="PATRIC" id="fig|359131.3.peg.4805"/>
<dbReference type="Gene3D" id="2.30.110.10">
    <property type="entry name" value="Electron Transport, Fmn-binding Protein, Chain A"/>
    <property type="match status" value="1"/>
</dbReference>
<dbReference type="PANTHER" id="PTHR35176">
    <property type="entry name" value="HEME OXYGENASE HI_0854-RELATED"/>
    <property type="match status" value="1"/>
</dbReference>
<dbReference type="Pfam" id="PF01243">
    <property type="entry name" value="PNPOx_N"/>
    <property type="match status" value="1"/>
</dbReference>
<protein>
    <submittedName>
        <fullName evidence="3">F420-dependent protein</fullName>
    </submittedName>
</protein>
<dbReference type="OrthoDB" id="162914at2"/>
<evidence type="ECO:0000259" key="2">
    <source>
        <dbReference type="Pfam" id="PF01243"/>
    </source>
</evidence>
<dbReference type="PANTHER" id="PTHR35176:SF6">
    <property type="entry name" value="HEME OXYGENASE HI_0854-RELATED"/>
    <property type="match status" value="1"/>
</dbReference>
<dbReference type="GO" id="GO:0005829">
    <property type="term" value="C:cytosol"/>
    <property type="evidence" value="ECO:0007669"/>
    <property type="project" value="TreeGrafter"/>
</dbReference>
<keyword evidence="1" id="KW-0560">Oxidoreductase</keyword>
<dbReference type="InterPro" id="IPR012349">
    <property type="entry name" value="Split_barrel_FMN-bd"/>
</dbReference>
<dbReference type="NCBIfam" id="TIGR03618">
    <property type="entry name" value="Rv1155_F420"/>
    <property type="match status" value="1"/>
</dbReference>
<dbReference type="GO" id="GO:0016627">
    <property type="term" value="F:oxidoreductase activity, acting on the CH-CH group of donors"/>
    <property type="evidence" value="ECO:0007669"/>
    <property type="project" value="TreeGrafter"/>
</dbReference>
<name>A0A0F2TKY5_STRR3</name>
<dbReference type="RefSeq" id="WP_045692640.1">
    <property type="nucleotide sequence ID" value="NZ_JZKH01000005.1"/>
</dbReference>
<feature type="domain" description="Pyridoxamine 5'-phosphate oxidase N-terminal" evidence="2">
    <location>
        <begin position="7"/>
        <end position="124"/>
    </location>
</feature>
<evidence type="ECO:0000256" key="1">
    <source>
        <dbReference type="ARBA" id="ARBA00023002"/>
    </source>
</evidence>
<evidence type="ECO:0000313" key="3">
    <source>
        <dbReference type="EMBL" id="KJS63166.1"/>
    </source>
</evidence>